<dbReference type="Proteomes" id="UP000835052">
    <property type="component" value="Unassembled WGS sequence"/>
</dbReference>
<feature type="compositionally biased region" description="Basic and acidic residues" evidence="1">
    <location>
        <begin position="53"/>
        <end position="69"/>
    </location>
</feature>
<comment type="caution">
    <text evidence="2">The sequence shown here is derived from an EMBL/GenBank/DDBJ whole genome shotgun (WGS) entry which is preliminary data.</text>
</comment>
<dbReference type="AlphaFoldDB" id="A0A8S1HC32"/>
<organism evidence="2 3">
    <name type="scientific">Caenorhabditis auriculariae</name>
    <dbReference type="NCBI Taxonomy" id="2777116"/>
    <lineage>
        <taxon>Eukaryota</taxon>
        <taxon>Metazoa</taxon>
        <taxon>Ecdysozoa</taxon>
        <taxon>Nematoda</taxon>
        <taxon>Chromadorea</taxon>
        <taxon>Rhabditida</taxon>
        <taxon>Rhabditina</taxon>
        <taxon>Rhabditomorpha</taxon>
        <taxon>Rhabditoidea</taxon>
        <taxon>Rhabditidae</taxon>
        <taxon>Peloderinae</taxon>
        <taxon>Caenorhabditis</taxon>
    </lineage>
</organism>
<proteinExistence type="predicted"/>
<evidence type="ECO:0000313" key="3">
    <source>
        <dbReference type="Proteomes" id="UP000835052"/>
    </source>
</evidence>
<dbReference type="EMBL" id="CAJGYM010000032">
    <property type="protein sequence ID" value="CAD6193134.1"/>
    <property type="molecule type" value="Genomic_DNA"/>
</dbReference>
<accession>A0A8S1HC32</accession>
<keyword evidence="3" id="KW-1185">Reference proteome</keyword>
<gene>
    <name evidence="2" type="ORF">CAUJ_LOCUS9053</name>
</gene>
<name>A0A8S1HC32_9PELO</name>
<evidence type="ECO:0000256" key="1">
    <source>
        <dbReference type="SAM" id="MobiDB-lite"/>
    </source>
</evidence>
<reference evidence="2" key="1">
    <citation type="submission" date="2020-10" db="EMBL/GenBank/DDBJ databases">
        <authorList>
            <person name="Kikuchi T."/>
        </authorList>
    </citation>
    <scope>NUCLEOTIDE SEQUENCE</scope>
    <source>
        <strain evidence="2">NKZ352</strain>
    </source>
</reference>
<protein>
    <submittedName>
        <fullName evidence="2">Uncharacterized protein</fullName>
    </submittedName>
</protein>
<feature type="region of interest" description="Disordered" evidence="1">
    <location>
        <begin position="41"/>
        <end position="69"/>
    </location>
</feature>
<sequence length="69" mass="8101">MNYPQNRPLLQLRTHQPTTFSASASFYSKNRYNITRGRGFGERLDNTTDDAEIDVRDQENHVSNRQKQD</sequence>
<evidence type="ECO:0000313" key="2">
    <source>
        <dbReference type="EMBL" id="CAD6193134.1"/>
    </source>
</evidence>